<evidence type="ECO:0000256" key="1">
    <source>
        <dbReference type="ARBA" id="ARBA00004141"/>
    </source>
</evidence>
<reference evidence="9" key="1">
    <citation type="journal article" date="2021" name="Cell">
        <title>Tracing the genetic footprints of vertebrate landing in non-teleost ray-finned fishes.</title>
        <authorList>
            <person name="Bi X."/>
            <person name="Wang K."/>
            <person name="Yang L."/>
            <person name="Pan H."/>
            <person name="Jiang H."/>
            <person name="Wei Q."/>
            <person name="Fang M."/>
            <person name="Yu H."/>
            <person name="Zhu C."/>
            <person name="Cai Y."/>
            <person name="He Y."/>
            <person name="Gan X."/>
            <person name="Zeng H."/>
            <person name="Yu D."/>
            <person name="Zhu Y."/>
            <person name="Jiang H."/>
            <person name="Qiu Q."/>
            <person name="Yang H."/>
            <person name="Zhang Y.E."/>
            <person name="Wang W."/>
            <person name="Zhu M."/>
            <person name="He S."/>
            <person name="Zhang G."/>
        </authorList>
    </citation>
    <scope>NUCLEOTIDE SEQUENCE</scope>
    <source>
        <strain evidence="9">Pddl_001</strain>
    </source>
</reference>
<feature type="repeat" description="Solcar" evidence="7">
    <location>
        <begin position="223"/>
        <end position="318"/>
    </location>
</feature>
<proteinExistence type="inferred from homology"/>
<dbReference type="Proteomes" id="UP001166093">
    <property type="component" value="Unassembled WGS sequence"/>
</dbReference>
<keyword evidence="6 7" id="KW-0472">Membrane</keyword>
<keyword evidence="3 8" id="KW-0813">Transport</keyword>
<name>A0ABS2XHY9_POLSP</name>
<evidence type="ECO:0000313" key="9">
    <source>
        <dbReference type="EMBL" id="MBN3273886.1"/>
    </source>
</evidence>
<evidence type="ECO:0000256" key="3">
    <source>
        <dbReference type="ARBA" id="ARBA00022448"/>
    </source>
</evidence>
<keyword evidence="4 7" id="KW-0812">Transmembrane</keyword>
<accession>A0ABS2XHY9</accession>
<dbReference type="Gene3D" id="1.50.40.10">
    <property type="entry name" value="Mitochondrial carrier domain"/>
    <property type="match status" value="1"/>
</dbReference>
<protein>
    <submittedName>
        <fullName evidence="9">TPC protein</fullName>
    </submittedName>
</protein>
<feature type="repeat" description="Solcar" evidence="7">
    <location>
        <begin position="125"/>
        <end position="211"/>
    </location>
</feature>
<comment type="subcellular location">
    <subcellularLocation>
        <location evidence="1">Membrane</location>
        <topology evidence="1">Multi-pass membrane protein</topology>
    </subcellularLocation>
</comment>
<feature type="non-terminal residue" evidence="9">
    <location>
        <position position="323"/>
    </location>
</feature>
<sequence>MVGYDPRAEGPVLSTTEIAAAGSVAGMVTRAIISPLDLIKIRFQLQIEQLSVQNPRAKYHGIWQGCRCILTEEGLPAFWKGHLPAQLLSVTFGAVQVRSPIASPTLPSSCCLSHLELCSTPYDSRNAAVHFVCGGLAACTASVACQPLDTLRTRFAAQGEPKVYQNLRHAVATMYRTEGPLTFYRGLIPTAIAVFPYAGLQFFFYNIFKQVYMWAIPADPDTKGNVRNLVSGSCAGVLSKTITYPFDLFKKRLQVGGFEQARTPFGQVRSYQGFLDCIVKIGQDEGARGYFKGLSPSLLKAAVSTGFIFFCYEFFCNTLLSLK</sequence>
<dbReference type="InterPro" id="IPR002067">
    <property type="entry name" value="MCP"/>
</dbReference>
<evidence type="ECO:0000313" key="10">
    <source>
        <dbReference type="Proteomes" id="UP001166093"/>
    </source>
</evidence>
<dbReference type="InterPro" id="IPR023395">
    <property type="entry name" value="MCP_dom_sf"/>
</dbReference>
<comment type="similarity">
    <text evidence="2 8">Belongs to the mitochondrial carrier (TC 2.A.29) family.</text>
</comment>
<comment type="caution">
    <text evidence="9">The sequence shown here is derived from an EMBL/GenBank/DDBJ whole genome shotgun (WGS) entry which is preliminary data.</text>
</comment>
<dbReference type="PRINTS" id="PR00926">
    <property type="entry name" value="MITOCARRIER"/>
</dbReference>
<dbReference type="PANTHER" id="PTHR24089">
    <property type="entry name" value="SOLUTE CARRIER FAMILY 25"/>
    <property type="match status" value="1"/>
</dbReference>
<dbReference type="InterPro" id="IPR018108">
    <property type="entry name" value="MCP_transmembrane"/>
</dbReference>
<organism evidence="9 10">
    <name type="scientific">Polyodon spathula</name>
    <name type="common">North American paddlefish</name>
    <name type="synonym">Squalus spathula</name>
    <dbReference type="NCBI Taxonomy" id="7913"/>
    <lineage>
        <taxon>Eukaryota</taxon>
        <taxon>Metazoa</taxon>
        <taxon>Chordata</taxon>
        <taxon>Craniata</taxon>
        <taxon>Vertebrata</taxon>
        <taxon>Euteleostomi</taxon>
        <taxon>Actinopterygii</taxon>
        <taxon>Chondrostei</taxon>
        <taxon>Acipenseriformes</taxon>
        <taxon>Polyodontidae</taxon>
        <taxon>Polyodon</taxon>
    </lineage>
</organism>
<dbReference type="Pfam" id="PF00153">
    <property type="entry name" value="Mito_carr"/>
    <property type="match status" value="3"/>
</dbReference>
<evidence type="ECO:0000256" key="6">
    <source>
        <dbReference type="ARBA" id="ARBA00023136"/>
    </source>
</evidence>
<evidence type="ECO:0000256" key="8">
    <source>
        <dbReference type="RuleBase" id="RU000488"/>
    </source>
</evidence>
<dbReference type="EMBL" id="JAAWVQ010035399">
    <property type="protein sequence ID" value="MBN3273886.1"/>
    <property type="molecule type" value="Genomic_DNA"/>
</dbReference>
<dbReference type="PROSITE" id="PS50920">
    <property type="entry name" value="SOLCAR"/>
    <property type="match status" value="3"/>
</dbReference>
<keyword evidence="5" id="KW-0677">Repeat</keyword>
<dbReference type="SUPFAM" id="SSF103506">
    <property type="entry name" value="Mitochondrial carrier"/>
    <property type="match status" value="1"/>
</dbReference>
<evidence type="ECO:0000256" key="2">
    <source>
        <dbReference type="ARBA" id="ARBA00006375"/>
    </source>
</evidence>
<keyword evidence="10" id="KW-1185">Reference proteome</keyword>
<gene>
    <name evidence="9" type="primary">Slc25a19_1</name>
    <name evidence="9" type="ORF">GTO93_0011914</name>
</gene>
<evidence type="ECO:0000256" key="5">
    <source>
        <dbReference type="ARBA" id="ARBA00022737"/>
    </source>
</evidence>
<evidence type="ECO:0000256" key="7">
    <source>
        <dbReference type="PROSITE-ProRule" id="PRU00282"/>
    </source>
</evidence>
<feature type="non-terminal residue" evidence="9">
    <location>
        <position position="1"/>
    </location>
</feature>
<feature type="repeat" description="Solcar" evidence="7">
    <location>
        <begin position="13"/>
        <end position="106"/>
    </location>
</feature>
<evidence type="ECO:0000256" key="4">
    <source>
        <dbReference type="ARBA" id="ARBA00022692"/>
    </source>
</evidence>